<gene>
    <name evidence="13" type="ORF">ABL78_4158</name>
</gene>
<dbReference type="EMBL" id="LJSK01000116">
    <property type="protein sequence ID" value="KPI86789.1"/>
    <property type="molecule type" value="Genomic_DNA"/>
</dbReference>
<dbReference type="AlphaFoldDB" id="A0A0N0P5S0"/>
<evidence type="ECO:0000256" key="1">
    <source>
        <dbReference type="ARBA" id="ARBA00004479"/>
    </source>
</evidence>
<protein>
    <recommendedName>
        <fullName evidence="2">non-specific serine/threonine protein kinase</fullName>
        <ecNumber evidence="2">2.7.11.1</ecNumber>
    </recommendedName>
</protein>
<dbReference type="Gene3D" id="3.80.10.10">
    <property type="entry name" value="Ribonuclease Inhibitor"/>
    <property type="match status" value="2"/>
</dbReference>
<sequence>MLTDSSKYLRCAKKNAKECFYNLKAMSCVNCRLTTTNFTSSSVLFPKLSALNLSSNPFTSFDFRETPGSVSTLQISHVQLKESSVTEVLSLLPKSIKKLNISYSGLDFEWSMLKNGWPNMDMLDLSGLVPRAAISERRLGEGAVAAQKPLSSICDHAAGKSIKELHVSNCSLAGELPDFTNCEHLEVLDMSQNLFSTLRLDKFPPGLRGLNLRGNNFSNVLNVSQLPQRLLSLDLSKNRLHGTISTASLPPQISYFDISHNAFSGTLNLTELPETARFVYLQYNNFTGEAELSDIPLGIRFIMIHHNNWDCRMPAP</sequence>
<dbReference type="OrthoDB" id="259231at2759"/>
<dbReference type="SUPFAM" id="SSF52058">
    <property type="entry name" value="L domain-like"/>
    <property type="match status" value="1"/>
</dbReference>
<dbReference type="GO" id="GO:0004674">
    <property type="term" value="F:protein serine/threonine kinase activity"/>
    <property type="evidence" value="ECO:0007669"/>
    <property type="project" value="UniProtKB-KW"/>
</dbReference>
<keyword evidence="4" id="KW-0723">Serine/threonine-protein kinase</keyword>
<evidence type="ECO:0000313" key="14">
    <source>
        <dbReference type="Proteomes" id="UP000038009"/>
    </source>
</evidence>
<proteinExistence type="predicted"/>
<keyword evidence="14" id="KW-1185">Reference proteome</keyword>
<evidence type="ECO:0000256" key="10">
    <source>
        <dbReference type="ARBA" id="ARBA00023136"/>
    </source>
</evidence>
<keyword evidence="9" id="KW-1133">Transmembrane helix</keyword>
<dbReference type="VEuPathDB" id="TriTrypDB:Lsey_0116_0190"/>
<keyword evidence="3" id="KW-1003">Cell membrane</keyword>
<dbReference type="EC" id="2.7.11.1" evidence="2"/>
<keyword evidence="5" id="KW-0433">Leucine-rich repeat</keyword>
<evidence type="ECO:0000256" key="11">
    <source>
        <dbReference type="ARBA" id="ARBA00023170"/>
    </source>
</evidence>
<dbReference type="Proteomes" id="UP000038009">
    <property type="component" value="Unassembled WGS sequence"/>
</dbReference>
<comment type="caution">
    <text evidence="13">The sequence shown here is derived from an EMBL/GenBank/DDBJ whole genome shotgun (WGS) entry which is preliminary data.</text>
</comment>
<keyword evidence="10" id="KW-0472">Membrane</keyword>
<organism evidence="13 14">
    <name type="scientific">Leptomonas seymouri</name>
    <dbReference type="NCBI Taxonomy" id="5684"/>
    <lineage>
        <taxon>Eukaryota</taxon>
        <taxon>Discoba</taxon>
        <taxon>Euglenozoa</taxon>
        <taxon>Kinetoplastea</taxon>
        <taxon>Metakinetoplastina</taxon>
        <taxon>Trypanosomatida</taxon>
        <taxon>Trypanosomatidae</taxon>
        <taxon>Leishmaniinae</taxon>
        <taxon>Leptomonas</taxon>
    </lineage>
</organism>
<keyword evidence="4" id="KW-0418">Kinase</keyword>
<name>A0A0N0P5S0_LEPSE</name>
<dbReference type="PANTHER" id="PTHR27000">
    <property type="entry name" value="LEUCINE-RICH REPEAT RECEPTOR-LIKE PROTEIN KINASE FAMILY PROTEIN-RELATED"/>
    <property type="match status" value="1"/>
</dbReference>
<keyword evidence="11" id="KW-0675">Receptor</keyword>
<evidence type="ECO:0000256" key="9">
    <source>
        <dbReference type="ARBA" id="ARBA00022989"/>
    </source>
</evidence>
<evidence type="ECO:0000256" key="6">
    <source>
        <dbReference type="ARBA" id="ARBA00022692"/>
    </source>
</evidence>
<keyword evidence="6" id="KW-0812">Transmembrane</keyword>
<evidence type="ECO:0000256" key="8">
    <source>
        <dbReference type="ARBA" id="ARBA00022737"/>
    </source>
</evidence>
<evidence type="ECO:0000256" key="7">
    <source>
        <dbReference type="ARBA" id="ARBA00022729"/>
    </source>
</evidence>
<evidence type="ECO:0000313" key="13">
    <source>
        <dbReference type="EMBL" id="KPI86789.1"/>
    </source>
</evidence>
<evidence type="ECO:0000256" key="2">
    <source>
        <dbReference type="ARBA" id="ARBA00012513"/>
    </source>
</evidence>
<keyword evidence="12" id="KW-0325">Glycoprotein</keyword>
<reference evidence="13 14" key="1">
    <citation type="journal article" date="2015" name="PLoS Pathog.">
        <title>Leptomonas seymouri: Adaptations to the Dixenous Life Cycle Analyzed by Genome Sequencing, Transcriptome Profiling and Co-infection with Leishmania donovani.</title>
        <authorList>
            <person name="Kraeva N."/>
            <person name="Butenko A."/>
            <person name="Hlavacova J."/>
            <person name="Kostygov A."/>
            <person name="Myskova J."/>
            <person name="Grybchuk D."/>
            <person name="Lestinova T."/>
            <person name="Votypka J."/>
            <person name="Volf P."/>
            <person name="Opperdoes F."/>
            <person name="Flegontov P."/>
            <person name="Lukes J."/>
            <person name="Yurchenko V."/>
        </authorList>
    </citation>
    <scope>NUCLEOTIDE SEQUENCE [LARGE SCALE GENOMIC DNA]</scope>
    <source>
        <strain evidence="13 14">ATCC 30220</strain>
    </source>
</reference>
<evidence type="ECO:0000256" key="4">
    <source>
        <dbReference type="ARBA" id="ARBA00022527"/>
    </source>
</evidence>
<keyword evidence="4" id="KW-0808">Transferase</keyword>
<evidence type="ECO:0000256" key="3">
    <source>
        <dbReference type="ARBA" id="ARBA00022475"/>
    </source>
</evidence>
<accession>A0A0N0P5S0</accession>
<evidence type="ECO:0000256" key="12">
    <source>
        <dbReference type="ARBA" id="ARBA00023180"/>
    </source>
</evidence>
<comment type="subcellular location">
    <subcellularLocation>
        <location evidence="1">Membrane</location>
        <topology evidence="1">Single-pass type I membrane protein</topology>
    </subcellularLocation>
</comment>
<evidence type="ECO:0000256" key="5">
    <source>
        <dbReference type="ARBA" id="ARBA00022614"/>
    </source>
</evidence>
<dbReference type="InterPro" id="IPR032675">
    <property type="entry name" value="LRR_dom_sf"/>
</dbReference>
<dbReference type="PANTHER" id="PTHR27000:SF800">
    <property type="entry name" value="OS11G0197000 PROTEIN"/>
    <property type="match status" value="1"/>
</dbReference>
<keyword evidence="7" id="KW-0732">Signal</keyword>
<dbReference type="GO" id="GO:0016020">
    <property type="term" value="C:membrane"/>
    <property type="evidence" value="ECO:0007669"/>
    <property type="project" value="UniProtKB-SubCell"/>
</dbReference>
<keyword evidence="8" id="KW-0677">Repeat</keyword>